<dbReference type="PROSITE" id="PS00584">
    <property type="entry name" value="PFKB_KINASES_2"/>
    <property type="match status" value="1"/>
</dbReference>
<evidence type="ECO:0000256" key="1">
    <source>
        <dbReference type="ARBA" id="ARBA00010688"/>
    </source>
</evidence>
<dbReference type="InterPro" id="IPR002173">
    <property type="entry name" value="Carboh/pur_kinase_PfkB_CS"/>
</dbReference>
<comment type="caution">
    <text evidence="6">The sequence shown here is derived from an EMBL/GenBank/DDBJ whole genome shotgun (WGS) entry which is preliminary data.</text>
</comment>
<keyword evidence="7" id="KW-1185">Reference proteome</keyword>
<dbReference type="Pfam" id="PF00294">
    <property type="entry name" value="PfkB"/>
    <property type="match status" value="1"/>
</dbReference>
<dbReference type="InterPro" id="IPR002139">
    <property type="entry name" value="Ribo/fructo_kinase"/>
</dbReference>
<dbReference type="PANTHER" id="PTHR43085:SF54">
    <property type="entry name" value="PUTATIVE-RELATED"/>
    <property type="match status" value="1"/>
</dbReference>
<dbReference type="EMBL" id="BMFT01000001">
    <property type="protein sequence ID" value="GGH27001.1"/>
    <property type="molecule type" value="Genomic_DNA"/>
</dbReference>
<proteinExistence type="inferred from homology"/>
<evidence type="ECO:0000259" key="5">
    <source>
        <dbReference type="Pfam" id="PF00294"/>
    </source>
</evidence>
<evidence type="ECO:0000256" key="4">
    <source>
        <dbReference type="RuleBase" id="RU003704"/>
    </source>
</evidence>
<dbReference type="PANTHER" id="PTHR43085">
    <property type="entry name" value="HEXOKINASE FAMILY MEMBER"/>
    <property type="match status" value="1"/>
</dbReference>
<reference evidence="7" key="1">
    <citation type="journal article" date="2019" name="Int. J. Syst. Evol. Microbiol.">
        <title>The Global Catalogue of Microorganisms (GCM) 10K type strain sequencing project: providing services to taxonomists for standard genome sequencing and annotation.</title>
        <authorList>
            <consortium name="The Broad Institute Genomics Platform"/>
            <consortium name="The Broad Institute Genome Sequencing Center for Infectious Disease"/>
            <person name="Wu L."/>
            <person name="Ma J."/>
        </authorList>
    </citation>
    <scope>NUCLEOTIDE SEQUENCE [LARGE SCALE GENOMIC DNA]</scope>
    <source>
        <strain evidence="7">CGMCC 1.12769</strain>
    </source>
</reference>
<evidence type="ECO:0000313" key="7">
    <source>
        <dbReference type="Proteomes" id="UP000659344"/>
    </source>
</evidence>
<accession>A0ABQ1YIA2</accession>
<dbReference type="InterPro" id="IPR029056">
    <property type="entry name" value="Ribokinase-like"/>
</dbReference>
<dbReference type="Gene3D" id="3.40.1190.20">
    <property type="match status" value="1"/>
</dbReference>
<dbReference type="InterPro" id="IPR050306">
    <property type="entry name" value="PfkB_Carbo_kinase"/>
</dbReference>
<evidence type="ECO:0000256" key="3">
    <source>
        <dbReference type="ARBA" id="ARBA00022777"/>
    </source>
</evidence>
<sequence length="326" mass="35151">MALGLKDQSHHQQILCIGELLIDFFCSDIGVNLAEGSHFMKQAGGAPANVAAAISRLGGVATFAGKVGSDPFGDFLIHTLNEVNVNTNLICRDSTALTTMVFVSLQSDGERDFMFNRGADGNFVTTDLPDDKLREAAIIHFGSATAMLGGAYLDAYFEIMDKARQAKQYISFDPNYRSSLWAHRTGEFIELAKRGIAHADFVKVSEEELQLISGHEDLNTGVTELHRLGAKVVAVTLGKNGTLISNEDQYAKVPSISIKSIDSTGAGDAFVGAVLFQLSQLTTHGIAQLTFEDWQAKIQFANRVGAIVCTKVGAIAALPTYKEVME</sequence>
<dbReference type="PRINTS" id="PR00990">
    <property type="entry name" value="RIBOKINASE"/>
</dbReference>
<feature type="domain" description="Carbohydrate kinase PfkB" evidence="5">
    <location>
        <begin position="12"/>
        <end position="320"/>
    </location>
</feature>
<evidence type="ECO:0000313" key="6">
    <source>
        <dbReference type="EMBL" id="GGH27001.1"/>
    </source>
</evidence>
<keyword evidence="3 4" id="KW-0418">Kinase</keyword>
<dbReference type="Proteomes" id="UP000659344">
    <property type="component" value="Unassembled WGS sequence"/>
</dbReference>
<dbReference type="InterPro" id="IPR011611">
    <property type="entry name" value="PfkB_dom"/>
</dbReference>
<dbReference type="SUPFAM" id="SSF53613">
    <property type="entry name" value="Ribokinase-like"/>
    <property type="match status" value="1"/>
</dbReference>
<comment type="similarity">
    <text evidence="1 4">Belongs to the carbohydrate kinase PfkB family.</text>
</comment>
<dbReference type="CDD" id="cd01167">
    <property type="entry name" value="bac_FRK"/>
    <property type="match status" value="1"/>
</dbReference>
<dbReference type="GO" id="GO:0016301">
    <property type="term" value="F:kinase activity"/>
    <property type="evidence" value="ECO:0007669"/>
    <property type="project" value="UniProtKB-KW"/>
</dbReference>
<protein>
    <submittedName>
        <fullName evidence="6">Sugar kinase YdjE</fullName>
    </submittedName>
</protein>
<name>A0ABQ1YIA2_9BACL</name>
<evidence type="ECO:0000256" key="2">
    <source>
        <dbReference type="ARBA" id="ARBA00022679"/>
    </source>
</evidence>
<keyword evidence="2 4" id="KW-0808">Transferase</keyword>
<dbReference type="PROSITE" id="PS00583">
    <property type="entry name" value="PFKB_KINASES_1"/>
    <property type="match status" value="1"/>
</dbReference>
<gene>
    <name evidence="6" type="primary">ydjE</name>
    <name evidence="6" type="ORF">GCM10008013_28180</name>
</gene>
<organism evidence="6 7">
    <name type="scientific">Paenibacillus segetis</name>
    <dbReference type="NCBI Taxonomy" id="1325360"/>
    <lineage>
        <taxon>Bacteria</taxon>
        <taxon>Bacillati</taxon>
        <taxon>Bacillota</taxon>
        <taxon>Bacilli</taxon>
        <taxon>Bacillales</taxon>
        <taxon>Paenibacillaceae</taxon>
        <taxon>Paenibacillus</taxon>
    </lineage>
</organism>